<sequence length="126" mass="12997">MSDWSSLGSAAPALWGSRRSAAMFLAQKCTICWYDASHGVLGGSILPNETIIFTTCRAQVQTTGAPASTPCADSAASTKRLNATTGSGAHPPTPTGNSVHGRTAVPELWVVRASTEFSAAVMDATL</sequence>
<evidence type="ECO:0000259" key="2">
    <source>
        <dbReference type="Pfam" id="PF24870"/>
    </source>
</evidence>
<dbReference type="Pfam" id="PF24870">
    <property type="entry name" value="DUF7735"/>
    <property type="match status" value="1"/>
</dbReference>
<dbReference type="Proteomes" id="UP001480595">
    <property type="component" value="Unassembled WGS sequence"/>
</dbReference>
<feature type="domain" description="DUF7735" evidence="2">
    <location>
        <begin position="1"/>
        <end position="64"/>
    </location>
</feature>
<dbReference type="EMBL" id="JAQQWL010000006">
    <property type="protein sequence ID" value="KAK8070172.1"/>
    <property type="molecule type" value="Genomic_DNA"/>
</dbReference>
<name>A0ABR1VG41_9PEZI</name>
<dbReference type="RefSeq" id="XP_066717466.1">
    <property type="nucleotide sequence ID" value="XM_066858197.1"/>
</dbReference>
<evidence type="ECO:0000313" key="4">
    <source>
        <dbReference type="Proteomes" id="UP001480595"/>
    </source>
</evidence>
<organism evidence="3 4">
    <name type="scientific">Apiospora phragmitis</name>
    <dbReference type="NCBI Taxonomy" id="2905665"/>
    <lineage>
        <taxon>Eukaryota</taxon>
        <taxon>Fungi</taxon>
        <taxon>Dikarya</taxon>
        <taxon>Ascomycota</taxon>
        <taxon>Pezizomycotina</taxon>
        <taxon>Sordariomycetes</taxon>
        <taxon>Xylariomycetidae</taxon>
        <taxon>Amphisphaeriales</taxon>
        <taxon>Apiosporaceae</taxon>
        <taxon>Apiospora</taxon>
    </lineage>
</organism>
<dbReference type="GeneID" id="92091260"/>
<accession>A0ABR1VG41</accession>
<reference evidence="3 4" key="1">
    <citation type="submission" date="2023-01" db="EMBL/GenBank/DDBJ databases">
        <title>Analysis of 21 Apiospora genomes using comparative genomics revels a genus with tremendous synthesis potential of carbohydrate active enzymes and secondary metabolites.</title>
        <authorList>
            <person name="Sorensen T."/>
        </authorList>
    </citation>
    <scope>NUCLEOTIDE SEQUENCE [LARGE SCALE GENOMIC DNA]</scope>
    <source>
        <strain evidence="3 4">CBS 135458</strain>
    </source>
</reference>
<evidence type="ECO:0000256" key="1">
    <source>
        <dbReference type="SAM" id="MobiDB-lite"/>
    </source>
</evidence>
<dbReference type="InterPro" id="IPR056637">
    <property type="entry name" value="DUF7735"/>
</dbReference>
<feature type="compositionally biased region" description="Polar residues" evidence="1">
    <location>
        <begin position="75"/>
        <end position="87"/>
    </location>
</feature>
<keyword evidence="4" id="KW-1185">Reference proteome</keyword>
<feature type="region of interest" description="Disordered" evidence="1">
    <location>
        <begin position="67"/>
        <end position="101"/>
    </location>
</feature>
<proteinExistence type="predicted"/>
<gene>
    <name evidence="3" type="ORF">PG994_006788</name>
</gene>
<comment type="caution">
    <text evidence="3">The sequence shown here is derived from an EMBL/GenBank/DDBJ whole genome shotgun (WGS) entry which is preliminary data.</text>
</comment>
<evidence type="ECO:0000313" key="3">
    <source>
        <dbReference type="EMBL" id="KAK8070172.1"/>
    </source>
</evidence>
<protein>
    <recommendedName>
        <fullName evidence="2">DUF7735 domain-containing protein</fullName>
    </recommendedName>
</protein>